<comment type="caution">
    <text evidence="3">The sequence shown here is derived from an EMBL/GenBank/DDBJ whole genome shotgun (WGS) entry which is preliminary data.</text>
</comment>
<keyword evidence="2" id="KW-0812">Transmembrane</keyword>
<name>A0A7Y4K1V7_9BACT</name>
<evidence type="ECO:0000256" key="2">
    <source>
        <dbReference type="SAM" id="Phobius"/>
    </source>
</evidence>
<keyword evidence="2" id="KW-1133">Transmembrane helix</keyword>
<evidence type="ECO:0000256" key="1">
    <source>
        <dbReference type="SAM" id="MobiDB-lite"/>
    </source>
</evidence>
<feature type="non-terminal residue" evidence="3">
    <location>
        <position position="1"/>
    </location>
</feature>
<protein>
    <submittedName>
        <fullName evidence="3">Uncharacterized protein</fullName>
    </submittedName>
</protein>
<feature type="region of interest" description="Disordered" evidence="1">
    <location>
        <begin position="107"/>
        <end position="131"/>
    </location>
</feature>
<feature type="transmembrane region" description="Helical" evidence="2">
    <location>
        <begin position="143"/>
        <end position="165"/>
    </location>
</feature>
<dbReference type="AlphaFoldDB" id="A0A7Y4K1V7"/>
<keyword evidence="2" id="KW-0472">Membrane</keyword>
<organism evidence="3 4">
    <name type="scientific">Corallococcus exercitus</name>
    <dbReference type="NCBI Taxonomy" id="2316736"/>
    <lineage>
        <taxon>Bacteria</taxon>
        <taxon>Pseudomonadati</taxon>
        <taxon>Myxococcota</taxon>
        <taxon>Myxococcia</taxon>
        <taxon>Myxococcales</taxon>
        <taxon>Cystobacterineae</taxon>
        <taxon>Myxococcaceae</taxon>
        <taxon>Corallococcus</taxon>
    </lineage>
</organism>
<evidence type="ECO:0000313" key="3">
    <source>
        <dbReference type="EMBL" id="NOK14883.1"/>
    </source>
</evidence>
<dbReference type="Proteomes" id="UP000528460">
    <property type="component" value="Unassembled WGS sequence"/>
</dbReference>
<dbReference type="RefSeq" id="WP_171421933.1">
    <property type="nucleotide sequence ID" value="NZ_JABFJW010000566.1"/>
</dbReference>
<accession>A0A7Y4K1V7</accession>
<feature type="region of interest" description="Disordered" evidence="1">
    <location>
        <begin position="47"/>
        <end position="80"/>
    </location>
</feature>
<evidence type="ECO:0000313" key="4">
    <source>
        <dbReference type="Proteomes" id="UP000528460"/>
    </source>
</evidence>
<gene>
    <name evidence="3" type="ORF">HNS30_38315</name>
</gene>
<sequence>DATRPMSQEELPVPWKPQGAGEATEALEAAKIFGALSQTTGNMPAYLDEKATPYVPPKEAPRRQAPVVDERPHETRPMQVRTKTRETLVGYDMDISAALKAAELKRREAELAEQKRKKKQQPAKSTGGSPLAGLWPIPPQYRFWAMLLVVALACGLGFGVMWLFLNADGGA</sequence>
<proteinExistence type="predicted"/>
<reference evidence="3 4" key="1">
    <citation type="submission" date="2020-05" db="EMBL/GenBank/DDBJ databases">
        <authorList>
            <person name="Whitworth D."/>
        </authorList>
    </citation>
    <scope>NUCLEOTIDE SEQUENCE [LARGE SCALE GENOMIC DNA]</scope>
    <source>
        <strain evidence="3 4">CA046A</strain>
    </source>
</reference>
<dbReference type="EMBL" id="JABFJW010000566">
    <property type="protein sequence ID" value="NOK14883.1"/>
    <property type="molecule type" value="Genomic_DNA"/>
</dbReference>